<gene>
    <name evidence="2" type="ordered locus">Selsp_1795</name>
    <name evidence="3" type="ORF">SELSPUOL_00355</name>
</gene>
<dbReference type="KEGG" id="ssg:Selsp_1795"/>
<feature type="domain" description="AAA+ ATPase" evidence="1">
    <location>
        <begin position="29"/>
        <end position="177"/>
    </location>
</feature>
<dbReference type="Gene3D" id="3.40.50.300">
    <property type="entry name" value="P-loop containing nucleotide triphosphate hydrolases"/>
    <property type="match status" value="1"/>
</dbReference>
<proteinExistence type="predicted"/>
<dbReference type="AlphaFoldDB" id="C9LSD1"/>
<dbReference type="RefSeq" id="WP_006191120.1">
    <property type="nucleotide sequence ID" value="NC_015437.1"/>
</dbReference>
<sequence length="336" mass="36757">MEEALSWKDVLGHEGNIHRLRTMLRDGRLPHALLFSGISGVGKKKVARLLAAALLCGREDAPCGVCPSCRAFLAGTHSDYVEAAPESRGKGVRVLRIDAVREIEKKAARKPLLSGRFVVLVDDADAMNEAAANSLLKTLEEPQGAVFFLLVTAKRTALLPTILSRVRDMHFGALSPEGIEEALLARGVESRKAHSLAMAADGSLGHALLLFEGGGLQLMEDAAQTLFSLSALNMFSLWAKAEELGKLPRDRAEEWLLALSRLLRDMLALLSGRGRLYHEEKRGDLAHALADFPETHIFACLALVRETLGRLRSNASVQLLFEGLLMRLRDAQESER</sequence>
<dbReference type="PANTHER" id="PTHR11669:SF8">
    <property type="entry name" value="DNA POLYMERASE III SUBUNIT DELTA"/>
    <property type="match status" value="1"/>
</dbReference>
<dbReference type="Pfam" id="PF13177">
    <property type="entry name" value="DNA_pol3_delta2"/>
    <property type="match status" value="1"/>
</dbReference>
<dbReference type="EMBL" id="CP002637">
    <property type="protein sequence ID" value="AEC00750.1"/>
    <property type="molecule type" value="Genomic_DNA"/>
</dbReference>
<dbReference type="OrthoDB" id="9810148at2"/>
<dbReference type="PANTHER" id="PTHR11669">
    <property type="entry name" value="REPLICATION FACTOR C / DNA POLYMERASE III GAMMA-TAU SUBUNIT"/>
    <property type="match status" value="1"/>
</dbReference>
<evidence type="ECO:0000313" key="4">
    <source>
        <dbReference type="Proteomes" id="UP000003505"/>
    </source>
</evidence>
<dbReference type="Proteomes" id="UP000011124">
    <property type="component" value="Chromosome"/>
</dbReference>
<keyword evidence="5" id="KW-1185">Reference proteome</keyword>
<protein>
    <submittedName>
        <fullName evidence="2">AAA ATPase central domain protein</fullName>
    </submittedName>
    <submittedName>
        <fullName evidence="3">Putative DNA polymerase III, delta' subunit</fullName>
    </submittedName>
</protein>
<evidence type="ECO:0000313" key="2">
    <source>
        <dbReference type="EMBL" id="AEC00750.1"/>
    </source>
</evidence>
<dbReference type="EMBL" id="ACKP02000010">
    <property type="protein sequence ID" value="EEX78171.1"/>
    <property type="molecule type" value="Genomic_DNA"/>
</dbReference>
<dbReference type="InterPro" id="IPR003593">
    <property type="entry name" value="AAA+_ATPase"/>
</dbReference>
<dbReference type="InterPro" id="IPR050238">
    <property type="entry name" value="DNA_Rep/Repair_Clamp_Loader"/>
</dbReference>
<organism evidence="3 4">
    <name type="scientific">Selenomonas sputigena (strain ATCC 35185 / DSM 20758 / CCUG 44933 / VPI D19B-28)</name>
    <dbReference type="NCBI Taxonomy" id="546271"/>
    <lineage>
        <taxon>Bacteria</taxon>
        <taxon>Bacillati</taxon>
        <taxon>Bacillota</taxon>
        <taxon>Negativicutes</taxon>
        <taxon>Selenomonadales</taxon>
        <taxon>Selenomonadaceae</taxon>
        <taxon>Selenomonas</taxon>
    </lineage>
</organism>
<evidence type="ECO:0000313" key="3">
    <source>
        <dbReference type="EMBL" id="EEX78171.1"/>
    </source>
</evidence>
<dbReference type="GO" id="GO:0003887">
    <property type="term" value="F:DNA-directed DNA polymerase activity"/>
    <property type="evidence" value="ECO:0007669"/>
    <property type="project" value="InterPro"/>
</dbReference>
<dbReference type="STRING" id="546271.Selsp_1795"/>
<evidence type="ECO:0000259" key="1">
    <source>
        <dbReference type="SMART" id="SM00382"/>
    </source>
</evidence>
<accession>C9LSD1</accession>
<dbReference type="SUPFAM" id="SSF52540">
    <property type="entry name" value="P-loop containing nucleoside triphosphate hydrolases"/>
    <property type="match status" value="1"/>
</dbReference>
<name>C9LSD1_SELS3</name>
<dbReference type="GO" id="GO:0008408">
    <property type="term" value="F:3'-5' exonuclease activity"/>
    <property type="evidence" value="ECO:0007669"/>
    <property type="project" value="InterPro"/>
</dbReference>
<reference evidence="3 4" key="1">
    <citation type="submission" date="2009-09" db="EMBL/GenBank/DDBJ databases">
        <authorList>
            <person name="Weinstock G."/>
            <person name="Sodergren E."/>
            <person name="Clifton S."/>
            <person name="Fulton L."/>
            <person name="Fulton B."/>
            <person name="Courtney L."/>
            <person name="Fronick C."/>
            <person name="Harrison M."/>
            <person name="Strong C."/>
            <person name="Farmer C."/>
            <person name="Delahaunty K."/>
            <person name="Markovic C."/>
            <person name="Hall O."/>
            <person name="Minx P."/>
            <person name="Tomlinson C."/>
            <person name="Mitreva M."/>
            <person name="Nelson J."/>
            <person name="Hou S."/>
            <person name="Wollam A."/>
            <person name="Pepin K.H."/>
            <person name="Johnson M."/>
            <person name="Bhonagiri V."/>
            <person name="Nash W.E."/>
            <person name="Warren W."/>
            <person name="Chinwalla A."/>
            <person name="Mardis E.R."/>
            <person name="Wilson R.K."/>
        </authorList>
    </citation>
    <scope>NUCLEOTIDE SEQUENCE [LARGE SCALE GENOMIC DNA]</scope>
    <source>
        <strain evidence="3">ATCC 35185</strain>
        <strain evidence="4">ATCC 35185 / DSM 20758 / VPI D19B-28</strain>
    </source>
</reference>
<dbReference type="SMART" id="SM00382">
    <property type="entry name" value="AAA"/>
    <property type="match status" value="1"/>
</dbReference>
<evidence type="ECO:0000313" key="5">
    <source>
        <dbReference type="Proteomes" id="UP000011124"/>
    </source>
</evidence>
<dbReference type="InterPro" id="IPR004622">
    <property type="entry name" value="DNA_pol_HolB"/>
</dbReference>
<dbReference type="NCBIfam" id="TIGR00678">
    <property type="entry name" value="holB"/>
    <property type="match status" value="1"/>
</dbReference>
<reference evidence="2 5" key="2">
    <citation type="submission" date="2011-04" db="EMBL/GenBank/DDBJ databases">
        <title>The complete genome of Selenomonas sputigena DSM 20758.</title>
        <authorList>
            <consortium name="US DOE Joint Genome Institute (JGI-PGF)"/>
            <person name="Lucas S."/>
            <person name="Copeland A."/>
            <person name="Lapidus A."/>
            <person name="Bruce D."/>
            <person name="Goodwin L."/>
            <person name="Pitluck S."/>
            <person name="Peters L."/>
            <person name="Kyrpides N."/>
            <person name="Mavromatis K."/>
            <person name="Ivanova N."/>
            <person name="Ovchinnikova G."/>
            <person name="Teshima H."/>
            <person name="Detter J.C."/>
            <person name="Tapia R."/>
            <person name="Han C."/>
            <person name="Land M."/>
            <person name="Hauser L."/>
            <person name="Markowitz V."/>
            <person name="Cheng J.-F."/>
            <person name="Hugenholtz P."/>
            <person name="Woyke T."/>
            <person name="Wu D."/>
            <person name="Gronow S."/>
            <person name="Wellnitz S."/>
            <person name="Schneider S."/>
            <person name="Klenk H.-P."/>
            <person name="Eisen J.A."/>
        </authorList>
    </citation>
    <scope>NUCLEOTIDE SEQUENCE [LARGE SCALE GENOMIC DNA]</scope>
    <source>
        <strain evidence="2">ATCC 35185</strain>
        <strain evidence="5">ATCC 35185 / DSM 20758 / VPI D19B-28</strain>
    </source>
</reference>
<dbReference type="Proteomes" id="UP000003505">
    <property type="component" value="Unassembled WGS sequence"/>
</dbReference>
<dbReference type="HOGENOM" id="CLU_006229_4_0_9"/>
<dbReference type="GO" id="GO:0006261">
    <property type="term" value="P:DNA-templated DNA replication"/>
    <property type="evidence" value="ECO:0007669"/>
    <property type="project" value="TreeGrafter"/>
</dbReference>
<dbReference type="eggNOG" id="COG0470">
    <property type="taxonomic scope" value="Bacteria"/>
</dbReference>
<dbReference type="InterPro" id="IPR027417">
    <property type="entry name" value="P-loop_NTPase"/>
</dbReference>